<evidence type="ECO:0000313" key="1">
    <source>
        <dbReference type="EMBL" id="SFV33106.1"/>
    </source>
</evidence>
<sequence length="49" mass="5718">MFPPDGLFDNRQRESNASKLYKFRDFMAGNRQLMKDDLQGCQVCTTMIV</sequence>
<dbReference type="AlphaFoldDB" id="A0A1I7NEY2"/>
<protein>
    <submittedName>
        <fullName evidence="1">Uncharacterized protein</fullName>
    </submittedName>
</protein>
<keyword evidence="2" id="KW-1185">Reference proteome</keyword>
<proteinExistence type="predicted"/>
<evidence type="ECO:0000313" key="2">
    <source>
        <dbReference type="Proteomes" id="UP000199537"/>
    </source>
</evidence>
<dbReference type="EMBL" id="FPCJ01000001">
    <property type="protein sequence ID" value="SFV33106.1"/>
    <property type="molecule type" value="Genomic_DNA"/>
</dbReference>
<reference evidence="2" key="1">
    <citation type="submission" date="2016-10" db="EMBL/GenBank/DDBJ databases">
        <authorList>
            <person name="Varghese N."/>
            <person name="Submissions S."/>
        </authorList>
    </citation>
    <scope>NUCLEOTIDE SEQUENCE [LARGE SCALE GENOMIC DNA]</scope>
    <source>
        <strain evidence="2">DSM 14807</strain>
    </source>
</reference>
<name>A0A1I7NEY2_9BACT</name>
<dbReference type="Proteomes" id="UP000199537">
    <property type="component" value="Unassembled WGS sequence"/>
</dbReference>
<dbReference type="STRING" id="1393122.SAMN05660895_1559"/>
<accession>A0A1I7NEY2</accession>
<gene>
    <name evidence="1" type="ORF">SAMN05660895_1559</name>
</gene>
<organism evidence="1 2">
    <name type="scientific">Thermoflavifilum thermophilum</name>
    <dbReference type="NCBI Taxonomy" id="1393122"/>
    <lineage>
        <taxon>Bacteria</taxon>
        <taxon>Pseudomonadati</taxon>
        <taxon>Bacteroidota</taxon>
        <taxon>Chitinophagia</taxon>
        <taxon>Chitinophagales</taxon>
        <taxon>Chitinophagaceae</taxon>
        <taxon>Thermoflavifilum</taxon>
    </lineage>
</organism>